<dbReference type="GO" id="GO:0031119">
    <property type="term" value="P:tRNA pseudouridine synthesis"/>
    <property type="evidence" value="ECO:0007669"/>
    <property type="project" value="UniProtKB-UniRule"/>
</dbReference>
<evidence type="ECO:0000259" key="6">
    <source>
        <dbReference type="Pfam" id="PF01509"/>
    </source>
</evidence>
<dbReference type="PANTHER" id="PTHR13767">
    <property type="entry name" value="TRNA-PSEUDOURIDINE SYNTHASE"/>
    <property type="match status" value="1"/>
</dbReference>
<accession>A0A1F5FAZ9</accession>
<dbReference type="NCBIfam" id="TIGR00431">
    <property type="entry name" value="TruB"/>
    <property type="match status" value="1"/>
</dbReference>
<protein>
    <recommendedName>
        <fullName evidence="5">tRNA pseudouridine synthase B</fullName>
        <ecNumber evidence="5">5.4.99.25</ecNumber>
    </recommendedName>
    <alternativeName>
        <fullName evidence="5">tRNA pseudouridine(55) synthase</fullName>
        <shortName evidence="5">Psi55 synthase</shortName>
    </alternativeName>
    <alternativeName>
        <fullName evidence="5">tRNA pseudouridylate synthase</fullName>
    </alternativeName>
    <alternativeName>
        <fullName evidence="5">tRNA-uridine isomerase</fullName>
    </alternativeName>
</protein>
<evidence type="ECO:0000259" key="7">
    <source>
        <dbReference type="Pfam" id="PF16198"/>
    </source>
</evidence>
<evidence type="ECO:0000256" key="4">
    <source>
        <dbReference type="ARBA" id="ARBA00023235"/>
    </source>
</evidence>
<dbReference type="InterPro" id="IPR032819">
    <property type="entry name" value="TruB_C"/>
</dbReference>
<feature type="domain" description="tRNA pseudouridylate synthase B C-terminal" evidence="7">
    <location>
        <begin position="176"/>
        <end position="211"/>
    </location>
</feature>
<organism evidence="8 9">
    <name type="scientific">Candidatus Coatesbacteria bacterium RBG_13_66_14</name>
    <dbReference type="NCBI Taxonomy" id="1817816"/>
    <lineage>
        <taxon>Bacteria</taxon>
        <taxon>Candidatus Coatesiibacteriota</taxon>
    </lineage>
</organism>
<evidence type="ECO:0000256" key="2">
    <source>
        <dbReference type="ARBA" id="ARBA00005642"/>
    </source>
</evidence>
<keyword evidence="4 5" id="KW-0413">Isomerase</keyword>
<dbReference type="Proteomes" id="UP000177187">
    <property type="component" value="Unassembled WGS sequence"/>
</dbReference>
<dbReference type="STRING" id="1817816.A2Y64_02335"/>
<feature type="active site" description="Nucleophile" evidence="5">
    <location>
        <position position="42"/>
    </location>
</feature>
<evidence type="ECO:0000256" key="1">
    <source>
        <dbReference type="ARBA" id="ARBA00000385"/>
    </source>
</evidence>
<evidence type="ECO:0000313" key="8">
    <source>
        <dbReference type="EMBL" id="OGD76759.1"/>
    </source>
</evidence>
<name>A0A1F5FAZ9_9BACT</name>
<comment type="caution">
    <text evidence="8">The sequence shown here is derived from an EMBL/GenBank/DDBJ whole genome shotgun (WGS) entry which is preliminary data.</text>
</comment>
<dbReference type="Pfam" id="PF16198">
    <property type="entry name" value="TruB_C_2"/>
    <property type="match status" value="1"/>
</dbReference>
<proteinExistence type="inferred from homology"/>
<evidence type="ECO:0000313" key="9">
    <source>
        <dbReference type="Proteomes" id="UP000177187"/>
    </source>
</evidence>
<sequence length="301" mass="32539">MAEELTGVLNCDKPAGWTSFDVIRKLRRALGMKKMGHTGSLDPIATGVLVICLGRATRLVDLLMATEKEYRAWVRFGAATDTYDAEGEVTDEAEPPADLRAAIEEVIPRFQGEIMQSPPPYSAAKVGGERLYKLARKGKPVHVPPRQVNVFSFDFVGLEGAQAEFLISCSKGTYVRALAHDMGRAIGCGAHLAGLVRTRNGVFTVEEALGVDRPPAELHEAALEKLVQPERSLTYLAKCRVSADELTRYLHGIPVTLGERHPVGTLLRVYSPEGFVGVGQVEPGPGGAVVQPRTTLITPDS</sequence>
<dbReference type="InterPro" id="IPR002501">
    <property type="entry name" value="PsdUridine_synth_N"/>
</dbReference>
<dbReference type="HAMAP" id="MF_01080">
    <property type="entry name" value="TruB_bact"/>
    <property type="match status" value="1"/>
</dbReference>
<evidence type="ECO:0000256" key="5">
    <source>
        <dbReference type="HAMAP-Rule" id="MF_01080"/>
    </source>
</evidence>
<dbReference type="AlphaFoldDB" id="A0A1F5FAZ9"/>
<dbReference type="PANTHER" id="PTHR13767:SF2">
    <property type="entry name" value="PSEUDOURIDYLATE SYNTHASE TRUB1"/>
    <property type="match status" value="1"/>
</dbReference>
<dbReference type="InterPro" id="IPR014780">
    <property type="entry name" value="tRNA_psdUridine_synth_TruB"/>
</dbReference>
<keyword evidence="3 5" id="KW-0819">tRNA processing</keyword>
<feature type="domain" description="Pseudouridine synthase II N-terminal" evidence="6">
    <location>
        <begin position="27"/>
        <end position="175"/>
    </location>
</feature>
<comment type="catalytic activity">
    <reaction evidence="1 5">
        <text>uridine(55) in tRNA = pseudouridine(55) in tRNA</text>
        <dbReference type="Rhea" id="RHEA:42532"/>
        <dbReference type="Rhea" id="RHEA-COMP:10101"/>
        <dbReference type="Rhea" id="RHEA-COMP:10102"/>
        <dbReference type="ChEBI" id="CHEBI:65314"/>
        <dbReference type="ChEBI" id="CHEBI:65315"/>
        <dbReference type="EC" id="5.4.99.25"/>
    </reaction>
</comment>
<dbReference type="GO" id="GO:0003723">
    <property type="term" value="F:RNA binding"/>
    <property type="evidence" value="ECO:0007669"/>
    <property type="project" value="InterPro"/>
</dbReference>
<dbReference type="InterPro" id="IPR020103">
    <property type="entry name" value="PsdUridine_synth_cat_dom_sf"/>
</dbReference>
<dbReference type="Gene3D" id="3.30.2350.10">
    <property type="entry name" value="Pseudouridine synthase"/>
    <property type="match status" value="1"/>
</dbReference>
<evidence type="ECO:0000256" key="3">
    <source>
        <dbReference type="ARBA" id="ARBA00022694"/>
    </source>
</evidence>
<dbReference type="CDD" id="cd02573">
    <property type="entry name" value="PseudoU_synth_EcTruB"/>
    <property type="match status" value="1"/>
</dbReference>
<dbReference type="GO" id="GO:1990481">
    <property type="term" value="P:mRNA pseudouridine synthesis"/>
    <property type="evidence" value="ECO:0007669"/>
    <property type="project" value="TreeGrafter"/>
</dbReference>
<gene>
    <name evidence="5" type="primary">truB</name>
    <name evidence="8" type="ORF">A2Y64_02335</name>
</gene>
<reference evidence="8 9" key="1">
    <citation type="journal article" date="2016" name="Nat. Commun.">
        <title>Thousands of microbial genomes shed light on interconnected biogeochemical processes in an aquifer system.</title>
        <authorList>
            <person name="Anantharaman K."/>
            <person name="Brown C.T."/>
            <person name="Hug L.A."/>
            <person name="Sharon I."/>
            <person name="Castelle C.J."/>
            <person name="Probst A.J."/>
            <person name="Thomas B.C."/>
            <person name="Singh A."/>
            <person name="Wilkins M.J."/>
            <person name="Karaoz U."/>
            <person name="Brodie E.L."/>
            <person name="Williams K.H."/>
            <person name="Hubbard S.S."/>
            <person name="Banfield J.F."/>
        </authorList>
    </citation>
    <scope>NUCLEOTIDE SEQUENCE [LARGE SCALE GENOMIC DNA]</scope>
</reference>
<dbReference type="GO" id="GO:0160148">
    <property type="term" value="F:tRNA pseudouridine(55) synthase activity"/>
    <property type="evidence" value="ECO:0007669"/>
    <property type="project" value="UniProtKB-EC"/>
</dbReference>
<dbReference type="EC" id="5.4.99.25" evidence="5"/>
<dbReference type="SUPFAM" id="SSF55120">
    <property type="entry name" value="Pseudouridine synthase"/>
    <property type="match status" value="1"/>
</dbReference>
<comment type="similarity">
    <text evidence="2 5">Belongs to the pseudouridine synthase TruB family. Type 1 subfamily.</text>
</comment>
<comment type="function">
    <text evidence="5">Responsible for synthesis of pseudouridine from uracil-55 in the psi GC loop of transfer RNAs.</text>
</comment>
<dbReference type="EMBL" id="MFAF01000067">
    <property type="protein sequence ID" value="OGD76759.1"/>
    <property type="molecule type" value="Genomic_DNA"/>
</dbReference>
<dbReference type="Pfam" id="PF01509">
    <property type="entry name" value="TruB_N"/>
    <property type="match status" value="1"/>
</dbReference>